<dbReference type="InterPro" id="IPR009009">
    <property type="entry name" value="RlpA-like_DPBB"/>
</dbReference>
<dbReference type="InterPro" id="IPR036908">
    <property type="entry name" value="RlpA-like_sf"/>
</dbReference>
<keyword evidence="5" id="KW-1185">Reference proteome</keyword>
<accession>A0A5C3NYN0</accession>
<feature type="chain" id="PRO_5022990544" description="RlpA-like protein double-psi beta-barrel domain-containing protein" evidence="2">
    <location>
        <begin position="20"/>
        <end position="132"/>
    </location>
</feature>
<evidence type="ECO:0000256" key="2">
    <source>
        <dbReference type="SAM" id="SignalP"/>
    </source>
</evidence>
<feature type="signal peptide" evidence="2">
    <location>
        <begin position="1"/>
        <end position="19"/>
    </location>
</feature>
<evidence type="ECO:0000313" key="5">
    <source>
        <dbReference type="Proteomes" id="UP000308197"/>
    </source>
</evidence>
<gene>
    <name evidence="4" type="ORF">K466DRAFT_668399</name>
</gene>
<dbReference type="SUPFAM" id="SSF50685">
    <property type="entry name" value="Barwin-like endoglucanases"/>
    <property type="match status" value="1"/>
</dbReference>
<dbReference type="PANTHER" id="PTHR31836">
    <property type="match status" value="1"/>
</dbReference>
<proteinExistence type="predicted"/>
<evidence type="ECO:0000313" key="4">
    <source>
        <dbReference type="EMBL" id="TFK78553.1"/>
    </source>
</evidence>
<keyword evidence="1 2" id="KW-0732">Signal</keyword>
<sequence length="132" mass="13368">MRFSAVIFAALSAATFGHAQTSFTGGEATFYVPSVGSCGFTNTDADFIVAVDVATITSFPGAGDDPTANPMCGLQMVVTGPDGKSVTVTVADTCPSCAPGSVELTPAAFLQLANLEVGIIPGISWTLIESDI</sequence>
<organism evidence="4 5">
    <name type="scientific">Polyporus arcularius HHB13444</name>
    <dbReference type="NCBI Taxonomy" id="1314778"/>
    <lineage>
        <taxon>Eukaryota</taxon>
        <taxon>Fungi</taxon>
        <taxon>Dikarya</taxon>
        <taxon>Basidiomycota</taxon>
        <taxon>Agaricomycotina</taxon>
        <taxon>Agaricomycetes</taxon>
        <taxon>Polyporales</taxon>
        <taxon>Polyporaceae</taxon>
        <taxon>Polyporus</taxon>
    </lineage>
</organism>
<dbReference type="InParanoid" id="A0A5C3NYN0"/>
<feature type="domain" description="RlpA-like protein double-psi beta-barrel" evidence="3">
    <location>
        <begin position="68"/>
        <end position="121"/>
    </location>
</feature>
<dbReference type="Proteomes" id="UP000308197">
    <property type="component" value="Unassembled WGS sequence"/>
</dbReference>
<dbReference type="PANTHER" id="PTHR31836:SF28">
    <property type="entry name" value="SRCR DOMAIN-CONTAINING PROTEIN-RELATED"/>
    <property type="match status" value="1"/>
</dbReference>
<dbReference type="AlphaFoldDB" id="A0A5C3NYN0"/>
<name>A0A5C3NYN0_9APHY</name>
<dbReference type="Pfam" id="PF03330">
    <property type="entry name" value="DPBB_1"/>
    <property type="match status" value="1"/>
</dbReference>
<dbReference type="STRING" id="1314778.A0A5C3NYN0"/>
<dbReference type="Gene3D" id="2.40.40.10">
    <property type="entry name" value="RlpA-like domain"/>
    <property type="match status" value="1"/>
</dbReference>
<evidence type="ECO:0000256" key="1">
    <source>
        <dbReference type="ARBA" id="ARBA00022729"/>
    </source>
</evidence>
<dbReference type="EMBL" id="ML212466">
    <property type="protein sequence ID" value="TFK78553.1"/>
    <property type="molecule type" value="Genomic_DNA"/>
</dbReference>
<reference evidence="4 5" key="1">
    <citation type="journal article" date="2019" name="Nat. Ecol. Evol.">
        <title>Megaphylogeny resolves global patterns of mushroom evolution.</title>
        <authorList>
            <person name="Varga T."/>
            <person name="Krizsan K."/>
            <person name="Foldi C."/>
            <person name="Dima B."/>
            <person name="Sanchez-Garcia M."/>
            <person name="Sanchez-Ramirez S."/>
            <person name="Szollosi G.J."/>
            <person name="Szarkandi J.G."/>
            <person name="Papp V."/>
            <person name="Albert L."/>
            <person name="Andreopoulos W."/>
            <person name="Angelini C."/>
            <person name="Antonin V."/>
            <person name="Barry K.W."/>
            <person name="Bougher N.L."/>
            <person name="Buchanan P."/>
            <person name="Buyck B."/>
            <person name="Bense V."/>
            <person name="Catcheside P."/>
            <person name="Chovatia M."/>
            <person name="Cooper J."/>
            <person name="Damon W."/>
            <person name="Desjardin D."/>
            <person name="Finy P."/>
            <person name="Geml J."/>
            <person name="Haridas S."/>
            <person name="Hughes K."/>
            <person name="Justo A."/>
            <person name="Karasinski D."/>
            <person name="Kautmanova I."/>
            <person name="Kiss B."/>
            <person name="Kocsube S."/>
            <person name="Kotiranta H."/>
            <person name="LaButti K.M."/>
            <person name="Lechner B.E."/>
            <person name="Liimatainen K."/>
            <person name="Lipzen A."/>
            <person name="Lukacs Z."/>
            <person name="Mihaltcheva S."/>
            <person name="Morgado L.N."/>
            <person name="Niskanen T."/>
            <person name="Noordeloos M.E."/>
            <person name="Ohm R.A."/>
            <person name="Ortiz-Santana B."/>
            <person name="Ovrebo C."/>
            <person name="Racz N."/>
            <person name="Riley R."/>
            <person name="Savchenko A."/>
            <person name="Shiryaev A."/>
            <person name="Soop K."/>
            <person name="Spirin V."/>
            <person name="Szebenyi C."/>
            <person name="Tomsovsky M."/>
            <person name="Tulloss R.E."/>
            <person name="Uehling J."/>
            <person name="Grigoriev I.V."/>
            <person name="Vagvolgyi C."/>
            <person name="Papp T."/>
            <person name="Martin F.M."/>
            <person name="Miettinen O."/>
            <person name="Hibbett D.S."/>
            <person name="Nagy L.G."/>
        </authorList>
    </citation>
    <scope>NUCLEOTIDE SEQUENCE [LARGE SCALE GENOMIC DNA]</scope>
    <source>
        <strain evidence="4 5">HHB13444</strain>
    </source>
</reference>
<evidence type="ECO:0000259" key="3">
    <source>
        <dbReference type="Pfam" id="PF03330"/>
    </source>
</evidence>
<dbReference type="InterPro" id="IPR051477">
    <property type="entry name" value="Expansin_CellWall"/>
</dbReference>
<protein>
    <recommendedName>
        <fullName evidence="3">RlpA-like protein double-psi beta-barrel domain-containing protein</fullName>
    </recommendedName>
</protein>
<dbReference type="CDD" id="cd22191">
    <property type="entry name" value="DPBB_RlpA_EXP_N-like"/>
    <property type="match status" value="1"/>
</dbReference>